<evidence type="ECO:0000313" key="3">
    <source>
        <dbReference type="Proteomes" id="UP001497457"/>
    </source>
</evidence>
<accession>A0ABC8ZBG6</accession>
<gene>
    <name evidence="2" type="ORF">URODEC1_LOCUS43458</name>
</gene>
<dbReference type="EMBL" id="OZ075128">
    <property type="protein sequence ID" value="CAL4959009.1"/>
    <property type="molecule type" value="Genomic_DNA"/>
</dbReference>
<dbReference type="PANTHER" id="PTHR33065:SF163">
    <property type="entry name" value="OS05G0112700 PROTEIN"/>
    <property type="match status" value="1"/>
</dbReference>
<evidence type="ECO:0000313" key="2">
    <source>
        <dbReference type="EMBL" id="CAL4959009.1"/>
    </source>
</evidence>
<dbReference type="Pfam" id="PF20241">
    <property type="entry name" value="DUF6598"/>
    <property type="match status" value="1"/>
</dbReference>
<protein>
    <recommendedName>
        <fullName evidence="1">DUF6598 domain-containing protein</fullName>
    </recommendedName>
</protein>
<sequence>MSDDLSVSGFFEFFDGPAVEEVELEQPQQQALTPKEKQTLNHMFTHCEHKYLMLPLRCTWKEKVLAVLHVVRRREFTQFDPKIGHNVLTRFCDYNIAYFDLDKESQVVHETLFRDVRGRQLDTSVSIISIKVAESDVRYPISIYGTVLARDQNDYRCVYLFKRGRDDPQLITRKNRMLALTGPYRALGDDLDYMYFEFDLKIKGEGEIDEDFSKGLVVRCAYRNTPGIPSTYSLESYLSTVDIVYVRVRHALEASIRVNFFNGKATFTGKIFASTSASSTSKMALYDSQVAGTKTEFGSGGSVSLSRHVVAVPRGEDLLLYFCARDSYNKSRRLKFVIGNGVDERVCDLGTYKLQLKIIWKCVFRHQRRHGLW</sequence>
<dbReference type="AlphaFoldDB" id="A0ABC8ZBG6"/>
<feature type="domain" description="DUF6598" evidence="1">
    <location>
        <begin position="125"/>
        <end position="358"/>
    </location>
</feature>
<proteinExistence type="predicted"/>
<dbReference type="PANTHER" id="PTHR33065">
    <property type="entry name" value="OS07G0486400 PROTEIN"/>
    <property type="match status" value="1"/>
</dbReference>
<organism evidence="2 3">
    <name type="scientific">Urochloa decumbens</name>
    <dbReference type="NCBI Taxonomy" id="240449"/>
    <lineage>
        <taxon>Eukaryota</taxon>
        <taxon>Viridiplantae</taxon>
        <taxon>Streptophyta</taxon>
        <taxon>Embryophyta</taxon>
        <taxon>Tracheophyta</taxon>
        <taxon>Spermatophyta</taxon>
        <taxon>Magnoliopsida</taxon>
        <taxon>Liliopsida</taxon>
        <taxon>Poales</taxon>
        <taxon>Poaceae</taxon>
        <taxon>PACMAD clade</taxon>
        <taxon>Panicoideae</taxon>
        <taxon>Panicodae</taxon>
        <taxon>Paniceae</taxon>
        <taxon>Melinidinae</taxon>
        <taxon>Urochloa</taxon>
    </lineage>
</organism>
<dbReference type="Proteomes" id="UP001497457">
    <property type="component" value="Chromosome 18b"/>
</dbReference>
<evidence type="ECO:0000259" key="1">
    <source>
        <dbReference type="Pfam" id="PF20241"/>
    </source>
</evidence>
<keyword evidence="3" id="KW-1185">Reference proteome</keyword>
<name>A0ABC8ZBG6_9POAL</name>
<dbReference type="InterPro" id="IPR046533">
    <property type="entry name" value="DUF6598"/>
</dbReference>
<reference evidence="2" key="1">
    <citation type="submission" date="2024-10" db="EMBL/GenBank/DDBJ databases">
        <authorList>
            <person name="Ryan C."/>
        </authorList>
    </citation>
    <scope>NUCLEOTIDE SEQUENCE [LARGE SCALE GENOMIC DNA]</scope>
</reference>